<sequence length="31" mass="3648">MNLSVNVMKTNADVESNFDMEIIYQEVREVE</sequence>
<proteinExistence type="predicted"/>
<organism evidence="1">
    <name type="scientific">Siphoviridae sp. ctqPo10</name>
    <dbReference type="NCBI Taxonomy" id="2827948"/>
    <lineage>
        <taxon>Viruses</taxon>
        <taxon>Duplodnaviria</taxon>
        <taxon>Heunggongvirae</taxon>
        <taxon>Uroviricota</taxon>
        <taxon>Caudoviricetes</taxon>
    </lineage>
</organism>
<evidence type="ECO:0000313" key="1">
    <source>
        <dbReference type="EMBL" id="DAF54796.1"/>
    </source>
</evidence>
<name>A0A8S5SUS0_9CAUD</name>
<dbReference type="EMBL" id="BK032682">
    <property type="protein sequence ID" value="DAF54796.1"/>
    <property type="molecule type" value="Genomic_DNA"/>
</dbReference>
<reference evidence="1" key="1">
    <citation type="journal article" date="2021" name="Proc. Natl. Acad. Sci. U.S.A.">
        <title>A Catalog of Tens of Thousands of Viruses from Human Metagenomes Reveals Hidden Associations with Chronic Diseases.</title>
        <authorList>
            <person name="Tisza M.J."/>
            <person name="Buck C.B."/>
        </authorList>
    </citation>
    <scope>NUCLEOTIDE SEQUENCE</scope>
    <source>
        <strain evidence="1">CtqPo10</strain>
    </source>
</reference>
<protein>
    <submittedName>
        <fullName evidence="1">Uncharacterized protein</fullName>
    </submittedName>
</protein>
<accession>A0A8S5SUS0</accession>